<dbReference type="RefSeq" id="XP_016631257.1">
    <property type="nucleotide sequence ID" value="XM_016777747.1"/>
</dbReference>
<dbReference type="AlphaFoldDB" id="A0A0D2K258"/>
<reference evidence="2 3" key="1">
    <citation type="submission" date="2015-01" db="EMBL/GenBank/DDBJ databases">
        <title>The Genome Sequence of Fonsecaea multimorphosa CBS 102226.</title>
        <authorList>
            <consortium name="The Broad Institute Genomics Platform"/>
            <person name="Cuomo C."/>
            <person name="de Hoog S."/>
            <person name="Gorbushina A."/>
            <person name="Stielow B."/>
            <person name="Teixiera M."/>
            <person name="Abouelleil A."/>
            <person name="Chapman S.B."/>
            <person name="Priest M."/>
            <person name="Young S.K."/>
            <person name="Wortman J."/>
            <person name="Nusbaum C."/>
            <person name="Birren B."/>
        </authorList>
    </citation>
    <scope>NUCLEOTIDE SEQUENCE [LARGE SCALE GENOMIC DNA]</scope>
    <source>
        <strain evidence="2 3">CBS 102226</strain>
    </source>
</reference>
<accession>A0A0D2K258</accession>
<sequence>MVYTRERLQHALDVYHRAWEISTPGPKAKDRHLRKDYQFRRVKATSNFTQAISWYEDDSSDEYCPTAKKRRATVRKIPKAKRSRHSLPSPVTHDRPSRLVTLRLKSDAGRALLGDLVNKDSTRTSGADDTKGGICKGDTDNRPSPGQQHGTLSDGTYLRRQDEESDAICGGTNRSGLKRNRDPSVRDRERTVCEDISQKVPAAIAQSPSVPTQSTPIQIIRAAAVEIQQARNVLAGVSRENPIILDSPRSSPELELPDASFATDTPWAHPINFKHIQTSDQPCHFCEDFRFGIFGSRVIGIEEITRMCVNCSLNRLHISRCRVHLMRRFANPSIELYHRYISQLIDRNYPKGPAIKRGVYHTCSLCAHPAFWRCCADQRVDKYLRKLNDGKGRGCGLLLCESCVDQVKIDKGVLKTTTVQEDFNGRGCQRADMDFLFAGSLLHKAWA</sequence>
<feature type="region of interest" description="Disordered" evidence="1">
    <location>
        <begin position="72"/>
        <end position="96"/>
    </location>
</feature>
<protein>
    <submittedName>
        <fullName evidence="2">Uncharacterized protein</fullName>
    </submittedName>
</protein>
<organism evidence="2 3">
    <name type="scientific">Fonsecaea multimorphosa CBS 102226</name>
    <dbReference type="NCBI Taxonomy" id="1442371"/>
    <lineage>
        <taxon>Eukaryota</taxon>
        <taxon>Fungi</taxon>
        <taxon>Dikarya</taxon>
        <taxon>Ascomycota</taxon>
        <taxon>Pezizomycotina</taxon>
        <taxon>Eurotiomycetes</taxon>
        <taxon>Chaetothyriomycetidae</taxon>
        <taxon>Chaetothyriales</taxon>
        <taxon>Herpotrichiellaceae</taxon>
        <taxon>Fonsecaea</taxon>
    </lineage>
</organism>
<dbReference type="GeneID" id="27712994"/>
<proteinExistence type="predicted"/>
<feature type="compositionally biased region" description="Basic and acidic residues" evidence="1">
    <location>
        <begin position="119"/>
        <end position="141"/>
    </location>
</feature>
<dbReference type="VEuPathDB" id="FungiDB:Z520_07248"/>
<gene>
    <name evidence="2" type="ORF">Z520_07248</name>
</gene>
<name>A0A0D2K258_9EURO</name>
<feature type="compositionally biased region" description="Basic residues" evidence="1">
    <location>
        <begin position="72"/>
        <end position="85"/>
    </location>
</feature>
<dbReference type="EMBL" id="KN848075">
    <property type="protein sequence ID" value="KIX97134.1"/>
    <property type="molecule type" value="Genomic_DNA"/>
</dbReference>
<dbReference type="Proteomes" id="UP000053411">
    <property type="component" value="Unassembled WGS sequence"/>
</dbReference>
<feature type="compositionally biased region" description="Basic and acidic residues" evidence="1">
    <location>
        <begin position="179"/>
        <end position="190"/>
    </location>
</feature>
<evidence type="ECO:0000313" key="3">
    <source>
        <dbReference type="Proteomes" id="UP000053411"/>
    </source>
</evidence>
<evidence type="ECO:0000313" key="2">
    <source>
        <dbReference type="EMBL" id="KIX97134.1"/>
    </source>
</evidence>
<dbReference type="STRING" id="1442371.A0A0D2K258"/>
<feature type="region of interest" description="Disordered" evidence="1">
    <location>
        <begin position="119"/>
        <end position="190"/>
    </location>
</feature>
<keyword evidence="3" id="KW-1185">Reference proteome</keyword>
<evidence type="ECO:0000256" key="1">
    <source>
        <dbReference type="SAM" id="MobiDB-lite"/>
    </source>
</evidence>
<dbReference type="OrthoDB" id="5303703at2759"/>
<feature type="compositionally biased region" description="Polar residues" evidence="1">
    <location>
        <begin position="142"/>
        <end position="154"/>
    </location>
</feature>